<gene>
    <name evidence="2" type="ORF">RFI_16186</name>
</gene>
<sequence length="392" mass="45523">MSTPSSEHLVHSEHELKTACIELANYDLTKFESAHELVKTVMASRVYYKKNCFYFFSTTSCGFVNESLSFCHQAVQGLLAGIYRYEIWKHDNLHSATTSVDIVSTKWQIKPSFNQSILLSPPDETAPDLPLNMTLLQSQTSLASGTLFFVYFNLINDDGLMLSFESMYKSRLIDYINVCWHNYHNNQEEYIENIVNAIKRETKELMHTSCIFKYWFGWCLSLGRHVLQANCDEWRAFVALICLQVNEAQRNNLQRMFEGPAFRCNDKCKPLQYDSNGDFFQYEFFQGLLSFHDIKEGEHVDYDQDHSDANDNEEDDYEEEDEDENENENEDEAEDENEEKHDQSEENQETGHQESNRINNENSKQAVDKNHPSSLSSPLVVETKSDQLKNSS</sequence>
<evidence type="ECO:0000313" key="2">
    <source>
        <dbReference type="EMBL" id="ETO21017.1"/>
    </source>
</evidence>
<feature type="compositionally biased region" description="Basic and acidic residues" evidence="1">
    <location>
        <begin position="338"/>
        <end position="355"/>
    </location>
</feature>
<feature type="region of interest" description="Disordered" evidence="1">
    <location>
        <begin position="301"/>
        <end position="392"/>
    </location>
</feature>
<evidence type="ECO:0000256" key="1">
    <source>
        <dbReference type="SAM" id="MobiDB-lite"/>
    </source>
</evidence>
<reference evidence="2 3" key="1">
    <citation type="journal article" date="2013" name="Curr. Biol.">
        <title>The Genome of the Foraminiferan Reticulomyxa filosa.</title>
        <authorList>
            <person name="Glockner G."/>
            <person name="Hulsmann N."/>
            <person name="Schleicher M."/>
            <person name="Noegel A.A."/>
            <person name="Eichinger L."/>
            <person name="Gallinger C."/>
            <person name="Pawlowski J."/>
            <person name="Sierra R."/>
            <person name="Euteneuer U."/>
            <person name="Pillet L."/>
            <person name="Moustafa A."/>
            <person name="Platzer M."/>
            <person name="Groth M."/>
            <person name="Szafranski K."/>
            <person name="Schliwa M."/>
        </authorList>
    </citation>
    <scope>NUCLEOTIDE SEQUENCE [LARGE SCALE GENOMIC DNA]</scope>
</reference>
<feature type="compositionally biased region" description="Basic and acidic residues" evidence="1">
    <location>
        <begin position="383"/>
        <end position="392"/>
    </location>
</feature>
<organism evidence="2 3">
    <name type="scientific">Reticulomyxa filosa</name>
    <dbReference type="NCBI Taxonomy" id="46433"/>
    <lineage>
        <taxon>Eukaryota</taxon>
        <taxon>Sar</taxon>
        <taxon>Rhizaria</taxon>
        <taxon>Retaria</taxon>
        <taxon>Foraminifera</taxon>
        <taxon>Monothalamids</taxon>
        <taxon>Reticulomyxidae</taxon>
        <taxon>Reticulomyxa</taxon>
    </lineage>
</organism>
<dbReference type="AlphaFoldDB" id="X6N6U0"/>
<keyword evidence="3" id="KW-1185">Reference proteome</keyword>
<name>X6N6U0_RETFI</name>
<protein>
    <submittedName>
        <fullName evidence="2">Uncharacterized protein</fullName>
    </submittedName>
</protein>
<evidence type="ECO:0000313" key="3">
    <source>
        <dbReference type="Proteomes" id="UP000023152"/>
    </source>
</evidence>
<feature type="compositionally biased region" description="Polar residues" evidence="1">
    <location>
        <begin position="356"/>
        <end position="365"/>
    </location>
</feature>
<feature type="compositionally biased region" description="Acidic residues" evidence="1">
    <location>
        <begin position="310"/>
        <end position="337"/>
    </location>
</feature>
<dbReference type="Proteomes" id="UP000023152">
    <property type="component" value="Unassembled WGS sequence"/>
</dbReference>
<dbReference type="EMBL" id="ASPP01012016">
    <property type="protein sequence ID" value="ETO21017.1"/>
    <property type="molecule type" value="Genomic_DNA"/>
</dbReference>
<proteinExistence type="predicted"/>
<accession>X6N6U0</accession>
<comment type="caution">
    <text evidence="2">The sequence shown here is derived from an EMBL/GenBank/DDBJ whole genome shotgun (WGS) entry which is preliminary data.</text>
</comment>